<dbReference type="EMBL" id="JRPE02000002">
    <property type="protein sequence ID" value="TLD93417.1"/>
    <property type="molecule type" value="Genomic_DNA"/>
</dbReference>
<gene>
    <name evidence="1" type="ORF">LS74_001425</name>
</gene>
<evidence type="ECO:0000313" key="2">
    <source>
        <dbReference type="Proteomes" id="UP000029921"/>
    </source>
</evidence>
<dbReference type="AlphaFoldDB" id="A0A4U8T4H4"/>
<dbReference type="RefSeq" id="WP_034589252.1">
    <property type="nucleotide sequence ID" value="NZ_JRPE02000002.1"/>
</dbReference>
<keyword evidence="2" id="KW-1185">Reference proteome</keyword>
<accession>A0A4U8T4H4</accession>
<organism evidence="1 2">
    <name type="scientific">Helicobacter magdeburgensis</name>
    <dbReference type="NCBI Taxonomy" id="471858"/>
    <lineage>
        <taxon>Bacteria</taxon>
        <taxon>Pseudomonadati</taxon>
        <taxon>Campylobacterota</taxon>
        <taxon>Epsilonproteobacteria</taxon>
        <taxon>Campylobacterales</taxon>
        <taxon>Helicobacteraceae</taxon>
        <taxon>Helicobacter</taxon>
    </lineage>
</organism>
<sequence length="76" mass="8526">MSLRQHLYELKTKTEGVLLKEVKTSNKIFFAFADIDSYVILNGESAIKLNNGDFVFVKCDSTQLSALIKKISKKGV</sequence>
<reference evidence="1 2" key="1">
    <citation type="journal article" date="2014" name="Genome Announc.">
        <title>Draft genome sequences of eight enterohepatic helicobacter species isolated from both laboratory and wild rodents.</title>
        <authorList>
            <person name="Sheh A."/>
            <person name="Shen Z."/>
            <person name="Fox J.G."/>
        </authorList>
    </citation>
    <scope>NUCLEOTIDE SEQUENCE [LARGE SCALE GENOMIC DNA]</scope>
    <source>
        <strain evidence="1 2">MIT 96-1001</strain>
    </source>
</reference>
<proteinExistence type="predicted"/>
<evidence type="ECO:0000313" key="1">
    <source>
        <dbReference type="EMBL" id="TLD93417.1"/>
    </source>
</evidence>
<protein>
    <submittedName>
        <fullName evidence="1">Uncharacterized protein</fullName>
    </submittedName>
</protein>
<comment type="caution">
    <text evidence="1">The sequence shown here is derived from an EMBL/GenBank/DDBJ whole genome shotgun (WGS) entry which is preliminary data.</text>
</comment>
<name>A0A4U8T4H4_9HELI</name>
<dbReference type="Proteomes" id="UP000029921">
    <property type="component" value="Unassembled WGS sequence"/>
</dbReference>